<keyword evidence="8 9" id="KW-0472">Membrane</keyword>
<dbReference type="GO" id="GO:0016887">
    <property type="term" value="F:ATP hydrolysis activity"/>
    <property type="evidence" value="ECO:0007669"/>
    <property type="project" value="InterPro"/>
</dbReference>
<dbReference type="SMART" id="SM00382">
    <property type="entry name" value="AAA"/>
    <property type="match status" value="1"/>
</dbReference>
<keyword evidence="7 9" id="KW-1133">Transmembrane helix</keyword>
<keyword evidence="4 9" id="KW-0812">Transmembrane</keyword>
<dbReference type="InterPro" id="IPR003439">
    <property type="entry name" value="ABC_transporter-like_ATP-bd"/>
</dbReference>
<feature type="transmembrane region" description="Helical" evidence="9">
    <location>
        <begin position="127"/>
        <end position="151"/>
    </location>
</feature>
<feature type="transmembrane region" description="Helical" evidence="9">
    <location>
        <begin position="54"/>
        <end position="78"/>
    </location>
</feature>
<proteinExistence type="predicted"/>
<dbReference type="InterPro" id="IPR017871">
    <property type="entry name" value="ABC_transporter-like_CS"/>
</dbReference>
<dbReference type="SUPFAM" id="SSF90123">
    <property type="entry name" value="ABC transporter transmembrane region"/>
    <property type="match status" value="1"/>
</dbReference>
<dbReference type="Pfam" id="PF00664">
    <property type="entry name" value="ABC_membrane"/>
    <property type="match status" value="1"/>
</dbReference>
<dbReference type="PANTHER" id="PTHR43394:SF1">
    <property type="entry name" value="ATP-BINDING CASSETTE SUB-FAMILY B MEMBER 10, MITOCHONDRIAL"/>
    <property type="match status" value="1"/>
</dbReference>
<protein>
    <submittedName>
        <fullName evidence="12">Multidrug ABC transporter ATP-binding protein</fullName>
    </submittedName>
</protein>
<dbReference type="CDD" id="cd18548">
    <property type="entry name" value="ABC_6TM_Tm287_like"/>
    <property type="match status" value="1"/>
</dbReference>
<dbReference type="Gene3D" id="3.40.50.300">
    <property type="entry name" value="P-loop containing nucleotide triphosphate hydrolases"/>
    <property type="match status" value="1"/>
</dbReference>
<feature type="transmembrane region" description="Helical" evidence="9">
    <location>
        <begin position="234"/>
        <end position="260"/>
    </location>
</feature>
<evidence type="ECO:0000256" key="6">
    <source>
        <dbReference type="ARBA" id="ARBA00022840"/>
    </source>
</evidence>
<dbReference type="GO" id="GO:0015421">
    <property type="term" value="F:ABC-type oligopeptide transporter activity"/>
    <property type="evidence" value="ECO:0007669"/>
    <property type="project" value="TreeGrafter"/>
</dbReference>
<evidence type="ECO:0000256" key="3">
    <source>
        <dbReference type="ARBA" id="ARBA00022475"/>
    </source>
</evidence>
<evidence type="ECO:0000256" key="9">
    <source>
        <dbReference type="SAM" id="Phobius"/>
    </source>
</evidence>
<comment type="caution">
    <text evidence="12">The sequence shown here is derived from an EMBL/GenBank/DDBJ whole genome shotgun (WGS) entry which is preliminary data.</text>
</comment>
<dbReference type="PROSITE" id="PS00211">
    <property type="entry name" value="ABC_TRANSPORTER_1"/>
    <property type="match status" value="1"/>
</dbReference>
<accession>A0A2N6PFY9</accession>
<feature type="transmembrane region" description="Helical" evidence="9">
    <location>
        <begin position="280"/>
        <end position="298"/>
    </location>
</feature>
<dbReference type="EMBL" id="PNFZ01000005">
    <property type="protein sequence ID" value="PMB97607.1"/>
    <property type="molecule type" value="Genomic_DNA"/>
</dbReference>
<feature type="domain" description="ABC transmembrane type-1" evidence="11">
    <location>
        <begin position="18"/>
        <end position="300"/>
    </location>
</feature>
<dbReference type="GO" id="GO:0005524">
    <property type="term" value="F:ATP binding"/>
    <property type="evidence" value="ECO:0007669"/>
    <property type="project" value="UniProtKB-KW"/>
</dbReference>
<dbReference type="PROSITE" id="PS50929">
    <property type="entry name" value="ABC_TM1F"/>
    <property type="match status" value="1"/>
</dbReference>
<dbReference type="InterPro" id="IPR036640">
    <property type="entry name" value="ABC1_TM_sf"/>
</dbReference>
<feature type="transmembrane region" description="Helical" evidence="9">
    <location>
        <begin position="157"/>
        <end position="180"/>
    </location>
</feature>
<keyword evidence="5" id="KW-0547">Nucleotide-binding</keyword>
<dbReference type="InterPro" id="IPR003593">
    <property type="entry name" value="AAA+_ATPase"/>
</dbReference>
<feature type="transmembrane region" description="Helical" evidence="9">
    <location>
        <begin position="12"/>
        <end position="34"/>
    </location>
</feature>
<reference evidence="12 13" key="1">
    <citation type="submission" date="2017-09" db="EMBL/GenBank/DDBJ databases">
        <title>Bacterial strain isolated from the female urinary microbiota.</title>
        <authorList>
            <person name="Thomas-White K."/>
            <person name="Kumar N."/>
            <person name="Forster S."/>
            <person name="Putonti C."/>
            <person name="Lawley T."/>
            <person name="Wolfe A.J."/>
        </authorList>
    </citation>
    <scope>NUCLEOTIDE SEQUENCE [LARGE SCALE GENOMIC DNA]</scope>
    <source>
        <strain evidence="12 13">UMB0680</strain>
    </source>
</reference>
<dbReference type="RefSeq" id="WP_102162364.1">
    <property type="nucleotide sequence ID" value="NZ_PNFZ01000005.1"/>
</dbReference>
<sequence>MLLTLLKRYLRPYTGALVLVLIFEFVQSLAALYLPTLNAAIVDDGVAQADVPLIWRLGGLMLLVSFVQLVTMIIAVYFGARTAMRAGRDLRRDVFHTGQSFSQHEVAHFGAATLITRNTNDVQQVQMLILMSCTMLVMAPMMALGGIIMALSQDVQLSWLILVAVPLLLVALGILIARMIPQFKVMQTRIDKINAVAREQLTGIRVIRAFAREATERDRFDIANRELTETNFKVGMLFALMFPLVMGILNVSSVAVIWFGGLQVEAGTTEVGTMMAFMQYLMQILMGVMMATFMTMMIPRAAVSAKRIGEVLDTAPTVNPPADPVPEVEVPGAVRLASATFGFPGAEAPVLRDVTAAFQPGTTTAIIGSTGAGKSTLLGLIPRLFDVQSGMVEVGGVDVRRLDPAVLHAQIGLVPQKAFLFSGTVASNLRYGNPAATDEQLWQALEVAQAAGFVAEMPGGLEAHIAQGGQNVSGGQRQRLAIARALVANPPVLLFDDSFSALDTETDARLRAGLDEHFGHTTRIIVAQRIASITDADQIIVLDDGAVVGTGTHDELAAANEVYREIVESQRSVGSAL</sequence>
<evidence type="ECO:0000256" key="7">
    <source>
        <dbReference type="ARBA" id="ARBA00022989"/>
    </source>
</evidence>
<evidence type="ECO:0000256" key="1">
    <source>
        <dbReference type="ARBA" id="ARBA00004651"/>
    </source>
</evidence>
<dbReference type="FunFam" id="1.20.1560.10:FF:000040">
    <property type="entry name" value="Multidrug ABC transporter ATP-binding protein"/>
    <property type="match status" value="1"/>
</dbReference>
<dbReference type="SUPFAM" id="SSF52540">
    <property type="entry name" value="P-loop containing nucleoside triphosphate hydrolases"/>
    <property type="match status" value="1"/>
</dbReference>
<evidence type="ECO:0000259" key="10">
    <source>
        <dbReference type="PROSITE" id="PS50893"/>
    </source>
</evidence>
<dbReference type="Gene3D" id="1.20.1560.10">
    <property type="entry name" value="ABC transporter type 1, transmembrane domain"/>
    <property type="match status" value="1"/>
</dbReference>
<name>A0A2N6PFY9_9MICO</name>
<evidence type="ECO:0000259" key="11">
    <source>
        <dbReference type="PROSITE" id="PS50929"/>
    </source>
</evidence>
<dbReference type="Proteomes" id="UP000235703">
    <property type="component" value="Unassembled WGS sequence"/>
</dbReference>
<keyword evidence="6 12" id="KW-0067">ATP-binding</keyword>
<dbReference type="AlphaFoldDB" id="A0A2N6PFY9"/>
<organism evidence="12 13">
    <name type="scientific">Brevibacterium luteolum</name>
    <dbReference type="NCBI Taxonomy" id="199591"/>
    <lineage>
        <taxon>Bacteria</taxon>
        <taxon>Bacillati</taxon>
        <taxon>Actinomycetota</taxon>
        <taxon>Actinomycetes</taxon>
        <taxon>Micrococcales</taxon>
        <taxon>Brevibacteriaceae</taxon>
        <taxon>Brevibacterium</taxon>
    </lineage>
</organism>
<evidence type="ECO:0000313" key="12">
    <source>
        <dbReference type="EMBL" id="PMB97607.1"/>
    </source>
</evidence>
<keyword evidence="13" id="KW-1185">Reference proteome</keyword>
<keyword evidence="2" id="KW-0813">Transport</keyword>
<dbReference type="InterPro" id="IPR027417">
    <property type="entry name" value="P-loop_NTPase"/>
</dbReference>
<feature type="domain" description="ABC transporter" evidence="10">
    <location>
        <begin position="334"/>
        <end position="569"/>
    </location>
</feature>
<gene>
    <name evidence="12" type="ORF">CJ198_09340</name>
</gene>
<dbReference type="FunFam" id="3.40.50.300:FF:000854">
    <property type="entry name" value="Multidrug ABC transporter ATP-binding protein"/>
    <property type="match status" value="1"/>
</dbReference>
<evidence type="ECO:0000256" key="2">
    <source>
        <dbReference type="ARBA" id="ARBA00022448"/>
    </source>
</evidence>
<dbReference type="GO" id="GO:0005886">
    <property type="term" value="C:plasma membrane"/>
    <property type="evidence" value="ECO:0007669"/>
    <property type="project" value="UniProtKB-SubCell"/>
</dbReference>
<dbReference type="PROSITE" id="PS50893">
    <property type="entry name" value="ABC_TRANSPORTER_2"/>
    <property type="match status" value="1"/>
</dbReference>
<evidence type="ECO:0000256" key="4">
    <source>
        <dbReference type="ARBA" id="ARBA00022692"/>
    </source>
</evidence>
<evidence type="ECO:0000256" key="8">
    <source>
        <dbReference type="ARBA" id="ARBA00023136"/>
    </source>
</evidence>
<evidence type="ECO:0000313" key="13">
    <source>
        <dbReference type="Proteomes" id="UP000235703"/>
    </source>
</evidence>
<comment type="subcellular location">
    <subcellularLocation>
        <location evidence="1">Cell membrane</location>
        <topology evidence="1">Multi-pass membrane protein</topology>
    </subcellularLocation>
</comment>
<dbReference type="InterPro" id="IPR011527">
    <property type="entry name" value="ABC1_TM_dom"/>
</dbReference>
<dbReference type="InterPro" id="IPR039421">
    <property type="entry name" value="Type_1_exporter"/>
</dbReference>
<dbReference type="OrthoDB" id="9806127at2"/>
<evidence type="ECO:0000256" key="5">
    <source>
        <dbReference type="ARBA" id="ARBA00022741"/>
    </source>
</evidence>
<dbReference type="Pfam" id="PF00005">
    <property type="entry name" value="ABC_tran"/>
    <property type="match status" value="1"/>
</dbReference>
<dbReference type="PANTHER" id="PTHR43394">
    <property type="entry name" value="ATP-DEPENDENT PERMEASE MDL1, MITOCHONDRIAL"/>
    <property type="match status" value="1"/>
</dbReference>
<keyword evidence="3" id="KW-1003">Cell membrane</keyword>